<dbReference type="Gene3D" id="1.10.10.10">
    <property type="entry name" value="Winged helix-like DNA-binding domain superfamily/Winged helix DNA-binding domain"/>
    <property type="match status" value="1"/>
</dbReference>
<dbReference type="InterPro" id="IPR007627">
    <property type="entry name" value="RNA_pol_sigma70_r2"/>
</dbReference>
<name>A0ABV1TJU3_9ACTN</name>
<sequence>METDEHLLTRSIREPEAFEQLVVRHSGALHGYLARRAPGAADDLLAEVWLQAFSGRATYDAARGTLRTWLFGVARNVLAAHRRRDEHDGRVLPGDEASSDPWRAVDQRLDAAAVAPLIRDTLAGLPHVERELLLLVAWEQLTPSEAAAVVGIPAGTARSRLHRARTRLRTALGSAPSLPLTGDLA</sequence>
<dbReference type="NCBIfam" id="TIGR02937">
    <property type="entry name" value="sigma70-ECF"/>
    <property type="match status" value="1"/>
</dbReference>
<evidence type="ECO:0000313" key="8">
    <source>
        <dbReference type="EMBL" id="MER6270294.1"/>
    </source>
</evidence>
<keyword evidence="9" id="KW-1185">Reference proteome</keyword>
<organism evidence="8 9">
    <name type="scientific">Streptomyces sp. 900105755</name>
    <dbReference type="NCBI Taxonomy" id="3154389"/>
    <lineage>
        <taxon>Bacteria</taxon>
        <taxon>Bacillati</taxon>
        <taxon>Actinomycetota</taxon>
        <taxon>Actinomycetes</taxon>
        <taxon>Kitasatosporales</taxon>
        <taxon>Streptomycetaceae</taxon>
        <taxon>Streptomyces</taxon>
    </lineage>
</organism>
<feature type="modified residue" description="Glycine radical" evidence="6">
    <location>
        <position position="27"/>
    </location>
</feature>
<dbReference type="SUPFAM" id="SSF88946">
    <property type="entry name" value="Sigma2 domain of RNA polymerase sigma factors"/>
    <property type="match status" value="1"/>
</dbReference>
<dbReference type="RefSeq" id="WP_351958746.1">
    <property type="nucleotide sequence ID" value="NZ_JBEOZM010000010.1"/>
</dbReference>
<dbReference type="InterPro" id="IPR013324">
    <property type="entry name" value="RNA_pol_sigma_r3/r4-like"/>
</dbReference>
<evidence type="ECO:0000256" key="4">
    <source>
        <dbReference type="ARBA" id="ARBA00023082"/>
    </source>
</evidence>
<dbReference type="InterPro" id="IPR036388">
    <property type="entry name" value="WH-like_DNA-bd_sf"/>
</dbReference>
<evidence type="ECO:0000259" key="7">
    <source>
        <dbReference type="PROSITE" id="PS51149"/>
    </source>
</evidence>
<reference evidence="8 9" key="1">
    <citation type="submission" date="2024-06" db="EMBL/GenBank/DDBJ databases">
        <title>The Natural Products Discovery Center: Release of the First 8490 Sequenced Strains for Exploring Actinobacteria Biosynthetic Diversity.</title>
        <authorList>
            <person name="Kalkreuter E."/>
            <person name="Kautsar S.A."/>
            <person name="Yang D."/>
            <person name="Bader C.D."/>
            <person name="Teijaro C.N."/>
            <person name="Fluegel L."/>
            <person name="Davis C.M."/>
            <person name="Simpson J.R."/>
            <person name="Lauterbach L."/>
            <person name="Steele A.D."/>
            <person name="Gui C."/>
            <person name="Meng S."/>
            <person name="Li G."/>
            <person name="Viehrig K."/>
            <person name="Ye F."/>
            <person name="Su P."/>
            <person name="Kiefer A.F."/>
            <person name="Nichols A."/>
            <person name="Cepeda A.J."/>
            <person name="Yan W."/>
            <person name="Fan B."/>
            <person name="Jiang Y."/>
            <person name="Adhikari A."/>
            <person name="Zheng C.-J."/>
            <person name="Schuster L."/>
            <person name="Cowan T.M."/>
            <person name="Smanski M.J."/>
            <person name="Chevrette M.G."/>
            <person name="De Carvalho L.P.S."/>
            <person name="Shen B."/>
        </authorList>
    </citation>
    <scope>NUCLEOTIDE SEQUENCE [LARGE SCALE GENOMIC DNA]</scope>
    <source>
        <strain evidence="8 9">NPDC001694</strain>
    </source>
</reference>
<keyword evidence="5" id="KW-0804">Transcription</keyword>
<evidence type="ECO:0000256" key="5">
    <source>
        <dbReference type="ARBA" id="ARBA00023163"/>
    </source>
</evidence>
<comment type="caution">
    <text evidence="8">The sequence shown here is derived from an EMBL/GenBank/DDBJ whole genome shotgun (WGS) entry which is preliminary data.</text>
</comment>
<dbReference type="PANTHER" id="PTHR43133:SF25">
    <property type="entry name" value="RNA POLYMERASE SIGMA FACTOR RFAY-RELATED"/>
    <property type="match status" value="1"/>
</dbReference>
<dbReference type="PANTHER" id="PTHR43133">
    <property type="entry name" value="RNA POLYMERASE ECF-TYPE SIGMA FACTO"/>
    <property type="match status" value="1"/>
</dbReference>
<dbReference type="PROSITE" id="PS51149">
    <property type="entry name" value="GLY_RADICAL_2"/>
    <property type="match status" value="1"/>
</dbReference>
<protein>
    <submittedName>
        <fullName evidence="8">Sigma-70 family RNA polymerase sigma factor</fullName>
    </submittedName>
</protein>
<dbReference type="SUPFAM" id="SSF88659">
    <property type="entry name" value="Sigma3 and sigma4 domains of RNA polymerase sigma factors"/>
    <property type="match status" value="1"/>
</dbReference>
<dbReference type="CDD" id="cd06171">
    <property type="entry name" value="Sigma70_r4"/>
    <property type="match status" value="1"/>
</dbReference>
<dbReference type="Gene3D" id="1.10.1740.10">
    <property type="match status" value="1"/>
</dbReference>
<evidence type="ECO:0000256" key="6">
    <source>
        <dbReference type="PROSITE-ProRule" id="PRU00493"/>
    </source>
</evidence>
<dbReference type="InterPro" id="IPR039425">
    <property type="entry name" value="RNA_pol_sigma-70-like"/>
</dbReference>
<dbReference type="EMBL" id="JBEOZM010000010">
    <property type="protein sequence ID" value="MER6270294.1"/>
    <property type="molecule type" value="Genomic_DNA"/>
</dbReference>
<gene>
    <name evidence="8" type="ORF">ABT211_23795</name>
</gene>
<evidence type="ECO:0000256" key="3">
    <source>
        <dbReference type="ARBA" id="ARBA00023015"/>
    </source>
</evidence>
<proteinExistence type="inferred from homology"/>
<dbReference type="InterPro" id="IPR001150">
    <property type="entry name" value="Gly_radical"/>
</dbReference>
<dbReference type="Pfam" id="PF04542">
    <property type="entry name" value="Sigma70_r2"/>
    <property type="match status" value="1"/>
</dbReference>
<dbReference type="Proteomes" id="UP001490365">
    <property type="component" value="Unassembled WGS sequence"/>
</dbReference>
<dbReference type="Pfam" id="PF08281">
    <property type="entry name" value="Sigma70_r4_2"/>
    <property type="match status" value="1"/>
</dbReference>
<evidence type="ECO:0000256" key="2">
    <source>
        <dbReference type="ARBA" id="ARBA00022818"/>
    </source>
</evidence>
<accession>A0ABV1TJU3</accession>
<keyword evidence="4" id="KW-0731">Sigma factor</keyword>
<evidence type="ECO:0000313" key="9">
    <source>
        <dbReference type="Proteomes" id="UP001490365"/>
    </source>
</evidence>
<comment type="similarity">
    <text evidence="1">Belongs to the sigma-70 factor family. ECF subfamily.</text>
</comment>
<feature type="domain" description="Glycine radical" evidence="7">
    <location>
        <begin position="1"/>
        <end position="53"/>
    </location>
</feature>
<keyword evidence="3" id="KW-0805">Transcription regulation</keyword>
<dbReference type="InterPro" id="IPR013325">
    <property type="entry name" value="RNA_pol_sigma_r2"/>
</dbReference>
<dbReference type="InterPro" id="IPR013249">
    <property type="entry name" value="RNA_pol_sigma70_r4_t2"/>
</dbReference>
<evidence type="ECO:0000256" key="1">
    <source>
        <dbReference type="ARBA" id="ARBA00010641"/>
    </source>
</evidence>
<dbReference type="InterPro" id="IPR014284">
    <property type="entry name" value="RNA_pol_sigma-70_dom"/>
</dbReference>
<keyword evidence="2 6" id="KW-0556">Organic radical</keyword>